<dbReference type="Proteomes" id="UP000274601">
    <property type="component" value="Unassembled WGS sequence"/>
</dbReference>
<comment type="caution">
    <text evidence="1">The sequence shown here is derived from an EMBL/GenBank/DDBJ whole genome shotgun (WGS) entry which is preliminary data.</text>
</comment>
<gene>
    <name evidence="1" type="ORF">BZB76_1350</name>
</gene>
<protein>
    <submittedName>
        <fullName evidence="1">Uncharacterized protein</fullName>
    </submittedName>
</protein>
<keyword evidence="2" id="KW-1185">Reference proteome</keyword>
<dbReference type="AlphaFoldDB" id="A0A495R085"/>
<name>A0A495R085_9ACTN</name>
<sequence>MADILHRIGVRHRSFSWKPERVAPEPHDVRISDWH</sequence>
<evidence type="ECO:0000313" key="2">
    <source>
        <dbReference type="Proteomes" id="UP000274601"/>
    </source>
</evidence>
<organism evidence="1 2">
    <name type="scientific">Actinomadura pelletieri DSM 43383</name>
    <dbReference type="NCBI Taxonomy" id="1120940"/>
    <lineage>
        <taxon>Bacteria</taxon>
        <taxon>Bacillati</taxon>
        <taxon>Actinomycetota</taxon>
        <taxon>Actinomycetes</taxon>
        <taxon>Streptosporangiales</taxon>
        <taxon>Thermomonosporaceae</taxon>
        <taxon>Actinomadura</taxon>
    </lineage>
</organism>
<evidence type="ECO:0000313" key="1">
    <source>
        <dbReference type="EMBL" id="RKS79871.1"/>
    </source>
</evidence>
<accession>A0A495R085</accession>
<reference evidence="1 2" key="1">
    <citation type="submission" date="2018-10" db="EMBL/GenBank/DDBJ databases">
        <title>Genomic Encyclopedia of Archaeal and Bacterial Type Strains, Phase II (KMG-II): from individual species to whole genera.</title>
        <authorList>
            <person name="Goeker M."/>
        </authorList>
    </citation>
    <scope>NUCLEOTIDE SEQUENCE [LARGE SCALE GENOMIC DNA]</scope>
    <source>
        <strain evidence="1 2">DSM 43383</strain>
    </source>
</reference>
<proteinExistence type="predicted"/>
<dbReference type="EMBL" id="RBWU01000001">
    <property type="protein sequence ID" value="RKS79871.1"/>
    <property type="molecule type" value="Genomic_DNA"/>
</dbReference>